<evidence type="ECO:0000313" key="3">
    <source>
        <dbReference type="Proteomes" id="UP000245207"/>
    </source>
</evidence>
<dbReference type="PANTHER" id="PTHR11926:SF1547">
    <property type="entry name" value="GLYCOSYLTRANSFERASE"/>
    <property type="match status" value="1"/>
</dbReference>
<comment type="similarity">
    <text evidence="1">Belongs to the UDP-glycosyltransferase family.</text>
</comment>
<keyword evidence="2" id="KW-0808">Transferase</keyword>
<dbReference type="Gene3D" id="3.40.50.2000">
    <property type="entry name" value="Glycogen Phosphorylase B"/>
    <property type="match status" value="2"/>
</dbReference>
<dbReference type="GO" id="GO:0080043">
    <property type="term" value="F:quercetin 3-O-glucosyltransferase activity"/>
    <property type="evidence" value="ECO:0007669"/>
    <property type="project" value="TreeGrafter"/>
</dbReference>
<dbReference type="AlphaFoldDB" id="A0A2U1P950"/>
<evidence type="ECO:0000256" key="1">
    <source>
        <dbReference type="ARBA" id="ARBA00009995"/>
    </source>
</evidence>
<dbReference type="EMBL" id="PKPP01001490">
    <property type="protein sequence ID" value="PWA82271.1"/>
    <property type="molecule type" value="Genomic_DNA"/>
</dbReference>
<name>A0A2U1P950_ARTAN</name>
<dbReference type="STRING" id="35608.A0A2U1P950"/>
<dbReference type="PANTHER" id="PTHR11926">
    <property type="entry name" value="GLUCOSYL/GLUCURONOSYL TRANSFERASES"/>
    <property type="match status" value="1"/>
</dbReference>
<gene>
    <name evidence="2" type="ORF">CTI12_AA178740</name>
</gene>
<keyword evidence="3" id="KW-1185">Reference proteome</keyword>
<comment type="caution">
    <text evidence="2">The sequence shown here is derived from an EMBL/GenBank/DDBJ whole genome shotgun (WGS) entry which is preliminary data.</text>
</comment>
<reference evidence="2 3" key="1">
    <citation type="journal article" date="2018" name="Mol. Plant">
        <title>The genome of Artemisia annua provides insight into the evolution of Asteraceae family and artemisinin biosynthesis.</title>
        <authorList>
            <person name="Shen Q."/>
            <person name="Zhang L."/>
            <person name="Liao Z."/>
            <person name="Wang S."/>
            <person name="Yan T."/>
            <person name="Shi P."/>
            <person name="Liu M."/>
            <person name="Fu X."/>
            <person name="Pan Q."/>
            <person name="Wang Y."/>
            <person name="Lv Z."/>
            <person name="Lu X."/>
            <person name="Zhang F."/>
            <person name="Jiang W."/>
            <person name="Ma Y."/>
            <person name="Chen M."/>
            <person name="Hao X."/>
            <person name="Li L."/>
            <person name="Tang Y."/>
            <person name="Lv G."/>
            <person name="Zhou Y."/>
            <person name="Sun X."/>
            <person name="Brodelius P.E."/>
            <person name="Rose J.K.C."/>
            <person name="Tang K."/>
        </authorList>
    </citation>
    <scope>NUCLEOTIDE SEQUENCE [LARGE SCALE GENOMIC DNA]</scope>
    <source>
        <strain evidence="3">cv. Huhao1</strain>
        <tissue evidence="2">Leaf</tissue>
    </source>
</reference>
<organism evidence="2 3">
    <name type="scientific">Artemisia annua</name>
    <name type="common">Sweet wormwood</name>
    <dbReference type="NCBI Taxonomy" id="35608"/>
    <lineage>
        <taxon>Eukaryota</taxon>
        <taxon>Viridiplantae</taxon>
        <taxon>Streptophyta</taxon>
        <taxon>Embryophyta</taxon>
        <taxon>Tracheophyta</taxon>
        <taxon>Spermatophyta</taxon>
        <taxon>Magnoliopsida</taxon>
        <taxon>eudicotyledons</taxon>
        <taxon>Gunneridae</taxon>
        <taxon>Pentapetalae</taxon>
        <taxon>asterids</taxon>
        <taxon>campanulids</taxon>
        <taxon>Asterales</taxon>
        <taxon>Asteraceae</taxon>
        <taxon>Asteroideae</taxon>
        <taxon>Anthemideae</taxon>
        <taxon>Artemisiinae</taxon>
        <taxon>Artemisia</taxon>
    </lineage>
</organism>
<sequence>MTDGTLEKPIDWIPEMSNIRYKYIPSFIRTTDPDDIMFDFMGEEAQNNLNASAIIFNTFDALEHKVLEAMASKFKYSKIYTIGPLPLLASKYVSDTTCFQWLDQKEEGSVIYVK</sequence>
<evidence type="ECO:0000313" key="2">
    <source>
        <dbReference type="EMBL" id="PWA82271.1"/>
    </source>
</evidence>
<dbReference type="GO" id="GO:0080044">
    <property type="term" value="F:quercetin 7-O-glucosyltransferase activity"/>
    <property type="evidence" value="ECO:0007669"/>
    <property type="project" value="TreeGrafter"/>
</dbReference>
<dbReference type="SUPFAM" id="SSF53756">
    <property type="entry name" value="UDP-Glycosyltransferase/glycogen phosphorylase"/>
    <property type="match status" value="1"/>
</dbReference>
<accession>A0A2U1P950</accession>
<dbReference type="OrthoDB" id="5835829at2759"/>
<proteinExistence type="inferred from homology"/>
<protein>
    <submittedName>
        <fullName evidence="2">UDP-glucuronosyl/UDP-glucosyltransferase</fullName>
    </submittedName>
</protein>
<dbReference type="Proteomes" id="UP000245207">
    <property type="component" value="Unassembled WGS sequence"/>
</dbReference>